<feature type="region of interest" description="Disordered" evidence="1">
    <location>
        <begin position="58"/>
        <end position="77"/>
    </location>
</feature>
<dbReference type="Proteomes" id="UP000521872">
    <property type="component" value="Unassembled WGS sequence"/>
</dbReference>
<name>A0A8H4VLJ6_9AGAR</name>
<organism evidence="3 4">
    <name type="scientific">Agrocybe pediades</name>
    <dbReference type="NCBI Taxonomy" id="84607"/>
    <lineage>
        <taxon>Eukaryota</taxon>
        <taxon>Fungi</taxon>
        <taxon>Dikarya</taxon>
        <taxon>Basidiomycota</taxon>
        <taxon>Agaricomycotina</taxon>
        <taxon>Agaricomycetes</taxon>
        <taxon>Agaricomycetidae</taxon>
        <taxon>Agaricales</taxon>
        <taxon>Agaricineae</taxon>
        <taxon>Strophariaceae</taxon>
        <taxon>Agrocybe</taxon>
    </lineage>
</organism>
<evidence type="ECO:0000256" key="1">
    <source>
        <dbReference type="SAM" id="MobiDB-lite"/>
    </source>
</evidence>
<accession>A0A8H4VLJ6</accession>
<evidence type="ECO:0000313" key="4">
    <source>
        <dbReference type="Proteomes" id="UP000521872"/>
    </source>
</evidence>
<evidence type="ECO:0000313" key="3">
    <source>
        <dbReference type="EMBL" id="KAF4614022.1"/>
    </source>
</evidence>
<gene>
    <name evidence="3" type="ORF">D9613_007387</name>
</gene>
<feature type="chain" id="PRO_5034519650" evidence="2">
    <location>
        <begin position="21"/>
        <end position="228"/>
    </location>
</feature>
<reference evidence="3 4" key="1">
    <citation type="submission" date="2019-12" db="EMBL/GenBank/DDBJ databases">
        <authorList>
            <person name="Floudas D."/>
            <person name="Bentzer J."/>
            <person name="Ahren D."/>
            <person name="Johansson T."/>
            <person name="Persson P."/>
            <person name="Tunlid A."/>
        </authorList>
    </citation>
    <scope>NUCLEOTIDE SEQUENCE [LARGE SCALE GENOMIC DNA]</scope>
    <source>
        <strain evidence="3 4">CBS 102.39</strain>
    </source>
</reference>
<dbReference type="AlphaFoldDB" id="A0A8H4VLJ6"/>
<evidence type="ECO:0000256" key="2">
    <source>
        <dbReference type="SAM" id="SignalP"/>
    </source>
</evidence>
<keyword evidence="4" id="KW-1185">Reference proteome</keyword>
<comment type="caution">
    <text evidence="3">The sequence shown here is derived from an EMBL/GenBank/DDBJ whole genome shotgun (WGS) entry which is preliminary data.</text>
</comment>
<feature type="signal peptide" evidence="2">
    <location>
        <begin position="1"/>
        <end position="20"/>
    </location>
</feature>
<sequence>MFKQIAVSLVICALAPFATAAAVVSNVALVNLRVEGADKTHFEGPVLTRGHNITTALGGNHHCDGTNNHTNPRPGPTANSALADSKLNFDGAFFPEFDDFLISSIAGESNTDSKFWTTLLNFQFIPVGGCQQQVKTLDKVLFAFDGFGKAHILELTGPAALVAHVNEPVVLTVTDGLTGEPVQGASVNGQLSGADGKVSVTFGKKGVNGVKAQKDDSVRSNQLAFLVV</sequence>
<keyword evidence="2" id="KW-0732">Signal</keyword>
<dbReference type="EMBL" id="JAACJL010000045">
    <property type="protein sequence ID" value="KAF4614022.1"/>
    <property type="molecule type" value="Genomic_DNA"/>
</dbReference>
<proteinExistence type="predicted"/>
<feature type="compositionally biased region" description="Polar residues" evidence="1">
    <location>
        <begin position="65"/>
        <end position="77"/>
    </location>
</feature>
<protein>
    <submittedName>
        <fullName evidence="3">Uncharacterized protein</fullName>
    </submittedName>
</protein>